<organism evidence="15 17">
    <name type="scientific">Aquisalinus luteolus</name>
    <dbReference type="NCBI Taxonomy" id="1566827"/>
    <lineage>
        <taxon>Bacteria</taxon>
        <taxon>Pseudomonadati</taxon>
        <taxon>Pseudomonadota</taxon>
        <taxon>Alphaproteobacteria</taxon>
        <taxon>Parvularculales</taxon>
        <taxon>Parvularculaceae</taxon>
        <taxon>Aquisalinus</taxon>
    </lineage>
</organism>
<reference evidence="15" key="1">
    <citation type="journal article" date="2014" name="Int. J. Syst. Evol. Microbiol.">
        <title>Complete genome sequence of Corynebacterium casei LMG S-19264T (=DSM 44701T), isolated from a smear-ripened cheese.</title>
        <authorList>
            <consortium name="US DOE Joint Genome Institute (JGI-PGF)"/>
            <person name="Walter F."/>
            <person name="Albersmeier A."/>
            <person name="Kalinowski J."/>
            <person name="Ruckert C."/>
        </authorList>
    </citation>
    <scope>NUCLEOTIDE SEQUENCE</scope>
    <source>
        <strain evidence="15">CGMCC 1.14984</strain>
    </source>
</reference>
<comment type="catalytic activity">
    <reaction evidence="13 14">
        <text>di-trans,octa-cis-undecaprenyl diphosphate + H2O = di-trans,octa-cis-undecaprenyl phosphate + phosphate + H(+)</text>
        <dbReference type="Rhea" id="RHEA:28094"/>
        <dbReference type="ChEBI" id="CHEBI:15377"/>
        <dbReference type="ChEBI" id="CHEBI:15378"/>
        <dbReference type="ChEBI" id="CHEBI:43474"/>
        <dbReference type="ChEBI" id="CHEBI:58405"/>
        <dbReference type="ChEBI" id="CHEBI:60392"/>
        <dbReference type="EC" id="3.6.1.27"/>
    </reaction>
</comment>
<dbReference type="Proteomes" id="UP000621856">
    <property type="component" value="Unassembled WGS sequence"/>
</dbReference>
<evidence type="ECO:0000256" key="7">
    <source>
        <dbReference type="ARBA" id="ARBA00022801"/>
    </source>
</evidence>
<dbReference type="GO" id="GO:0005886">
    <property type="term" value="C:plasma membrane"/>
    <property type="evidence" value="ECO:0007669"/>
    <property type="project" value="UniProtKB-SubCell"/>
</dbReference>
<dbReference type="GO" id="GO:0050380">
    <property type="term" value="F:undecaprenyl-diphosphatase activity"/>
    <property type="evidence" value="ECO:0007669"/>
    <property type="project" value="UniProtKB-UniRule"/>
</dbReference>
<dbReference type="RefSeq" id="WP_155142572.1">
    <property type="nucleotide sequence ID" value="NZ_BMGZ01000005.1"/>
</dbReference>
<keyword evidence="8 14" id="KW-1133">Transmembrane helix</keyword>
<comment type="miscellaneous">
    <text evidence="14">Bacitracin is thought to be involved in the inhibition of peptidoglycan synthesis by sequestering undecaprenyl diphosphate, thereby reducing the pool of lipid carrier available.</text>
</comment>
<reference evidence="15" key="3">
    <citation type="submission" date="2020-09" db="EMBL/GenBank/DDBJ databases">
        <authorList>
            <person name="Sun Q."/>
            <person name="Zhou Y."/>
        </authorList>
    </citation>
    <scope>NUCLEOTIDE SEQUENCE</scope>
    <source>
        <strain evidence="15">CGMCC 1.14984</strain>
    </source>
</reference>
<evidence type="ECO:0000256" key="14">
    <source>
        <dbReference type="HAMAP-Rule" id="MF_01006"/>
    </source>
</evidence>
<evidence type="ECO:0000256" key="3">
    <source>
        <dbReference type="ARBA" id="ARBA00012374"/>
    </source>
</evidence>
<keyword evidence="18" id="KW-1185">Reference proteome</keyword>
<comment type="subcellular location">
    <subcellularLocation>
        <location evidence="1 14">Cell membrane</location>
        <topology evidence="1 14">Multi-pass membrane protein</topology>
    </subcellularLocation>
</comment>
<feature type="transmembrane region" description="Helical" evidence="14">
    <location>
        <begin position="40"/>
        <end position="60"/>
    </location>
</feature>
<evidence type="ECO:0000256" key="5">
    <source>
        <dbReference type="ARBA" id="ARBA00022475"/>
    </source>
</evidence>
<dbReference type="EMBL" id="VCJR02000005">
    <property type="protein sequence ID" value="NHK29483.1"/>
    <property type="molecule type" value="Genomic_DNA"/>
</dbReference>
<evidence type="ECO:0000256" key="12">
    <source>
        <dbReference type="ARBA" id="ARBA00032932"/>
    </source>
</evidence>
<keyword evidence="14" id="KW-0133">Cell shape</keyword>
<feature type="transmembrane region" description="Helical" evidence="14">
    <location>
        <begin position="112"/>
        <end position="132"/>
    </location>
</feature>
<keyword evidence="7 14" id="KW-0378">Hydrolase</keyword>
<feature type="transmembrane region" description="Helical" evidence="14">
    <location>
        <begin position="85"/>
        <end position="106"/>
    </location>
</feature>
<evidence type="ECO:0000313" key="15">
    <source>
        <dbReference type="EMBL" id="GGI01805.1"/>
    </source>
</evidence>
<keyword evidence="5 14" id="KW-1003">Cell membrane</keyword>
<keyword evidence="6 14" id="KW-0812">Transmembrane</keyword>
<keyword evidence="14" id="KW-0573">Peptidoglycan synthesis</keyword>
<dbReference type="EMBL" id="BMGZ01000005">
    <property type="protein sequence ID" value="GGI01805.1"/>
    <property type="molecule type" value="Genomic_DNA"/>
</dbReference>
<feature type="transmembrane region" description="Helical" evidence="14">
    <location>
        <begin position="184"/>
        <end position="207"/>
    </location>
</feature>
<evidence type="ECO:0000256" key="10">
    <source>
        <dbReference type="ARBA" id="ARBA00023251"/>
    </source>
</evidence>
<dbReference type="AlphaFoldDB" id="A0A8J3A484"/>
<dbReference type="GO" id="GO:0071555">
    <property type="term" value="P:cell wall organization"/>
    <property type="evidence" value="ECO:0007669"/>
    <property type="project" value="UniProtKB-KW"/>
</dbReference>
<dbReference type="GO" id="GO:0046677">
    <property type="term" value="P:response to antibiotic"/>
    <property type="evidence" value="ECO:0007669"/>
    <property type="project" value="UniProtKB-UniRule"/>
</dbReference>
<reference evidence="16 18" key="2">
    <citation type="submission" date="2020-02" db="EMBL/GenBank/DDBJ databases">
        <title>Genome sequence of Parvularcula flava strain NH6-79.</title>
        <authorList>
            <person name="Abdul Karim M.H."/>
            <person name="Lam M.Q."/>
            <person name="Chen S.J."/>
            <person name="Yahya A."/>
            <person name="Shahir S."/>
            <person name="Shamsir M.S."/>
            <person name="Chong C.S."/>
        </authorList>
    </citation>
    <scope>NUCLEOTIDE SEQUENCE [LARGE SCALE GENOMIC DNA]</scope>
    <source>
        <strain evidence="16 18">NH6-79</strain>
    </source>
</reference>
<keyword evidence="14" id="KW-0961">Cell wall biogenesis/degradation</keyword>
<dbReference type="EC" id="3.6.1.27" evidence="3 14"/>
<dbReference type="PANTHER" id="PTHR30622:SF4">
    <property type="entry name" value="UNDECAPRENYL-DIPHOSPHATASE"/>
    <property type="match status" value="1"/>
</dbReference>
<feature type="transmembrane region" description="Helical" evidence="14">
    <location>
        <begin position="244"/>
        <end position="265"/>
    </location>
</feature>
<dbReference type="GO" id="GO:0009252">
    <property type="term" value="P:peptidoglycan biosynthetic process"/>
    <property type="evidence" value="ECO:0007669"/>
    <property type="project" value="UniProtKB-KW"/>
</dbReference>
<comment type="function">
    <text evidence="14">Catalyzes the dephosphorylation of undecaprenyl diphosphate (UPP). Confers resistance to bacitracin.</text>
</comment>
<name>A0A8J3A484_9PROT</name>
<keyword evidence="10 14" id="KW-0046">Antibiotic resistance</keyword>
<evidence type="ECO:0000256" key="4">
    <source>
        <dbReference type="ARBA" id="ARBA00021581"/>
    </source>
</evidence>
<evidence type="ECO:0000256" key="1">
    <source>
        <dbReference type="ARBA" id="ARBA00004651"/>
    </source>
</evidence>
<keyword evidence="9 14" id="KW-0472">Membrane</keyword>
<evidence type="ECO:0000313" key="16">
    <source>
        <dbReference type="EMBL" id="NHK29483.1"/>
    </source>
</evidence>
<comment type="caution">
    <text evidence="15">The sequence shown here is derived from an EMBL/GenBank/DDBJ whole genome shotgun (WGS) entry which is preliminary data.</text>
</comment>
<feature type="transmembrane region" description="Helical" evidence="14">
    <location>
        <begin position="219"/>
        <end position="238"/>
    </location>
</feature>
<evidence type="ECO:0000256" key="6">
    <source>
        <dbReference type="ARBA" id="ARBA00022692"/>
    </source>
</evidence>
<dbReference type="Proteomes" id="UP000818603">
    <property type="component" value="Unassembled WGS sequence"/>
</dbReference>
<evidence type="ECO:0000256" key="13">
    <source>
        <dbReference type="ARBA" id="ARBA00047594"/>
    </source>
</evidence>
<evidence type="ECO:0000256" key="2">
    <source>
        <dbReference type="ARBA" id="ARBA00010621"/>
    </source>
</evidence>
<dbReference type="NCBIfam" id="NF001393">
    <property type="entry name" value="PRK00281.2-4"/>
    <property type="match status" value="1"/>
</dbReference>
<gene>
    <name evidence="14 15" type="primary">uppP</name>
    <name evidence="16" type="ORF">FF098_016345</name>
    <name evidence="15" type="ORF">GCM10011355_33310</name>
</gene>
<evidence type="ECO:0000256" key="9">
    <source>
        <dbReference type="ARBA" id="ARBA00023136"/>
    </source>
</evidence>
<accession>A0A8J3A484</accession>
<sequence>MPILQLIILAIIQGLTEFIPVSSSAHLVLAHYLVPGWQDQGPLIDIAAHVGTLGAVMIYFRKETGQLVTGGIDTLRFRDSQERTLFLLLALATIPLVIAGGLLFVLDATWLLRDPLIIGMAFIGFGILLWIADRPKPEPADNTLSIRKVVLIGLAQALAVIPGASRSGVTITAARFLGMSRPEAARFSMLLSIPAILISGAVVFLDILGGEATATATDAVIVVILSFLAGYAAIYLFMKMTERMSFTPFVIYRLIVGAILIAVALI</sequence>
<protein>
    <recommendedName>
        <fullName evidence="4 14">Undecaprenyl-diphosphatase</fullName>
        <ecNumber evidence="3 14">3.6.1.27</ecNumber>
    </recommendedName>
    <alternativeName>
        <fullName evidence="12 14">Bacitracin resistance protein</fullName>
    </alternativeName>
    <alternativeName>
        <fullName evidence="11 14">Undecaprenyl pyrophosphate phosphatase</fullName>
    </alternativeName>
</protein>
<dbReference type="Pfam" id="PF02673">
    <property type="entry name" value="BacA"/>
    <property type="match status" value="1"/>
</dbReference>
<evidence type="ECO:0000256" key="8">
    <source>
        <dbReference type="ARBA" id="ARBA00022989"/>
    </source>
</evidence>
<evidence type="ECO:0000313" key="17">
    <source>
        <dbReference type="Proteomes" id="UP000621856"/>
    </source>
</evidence>
<dbReference type="InterPro" id="IPR003824">
    <property type="entry name" value="UppP"/>
</dbReference>
<evidence type="ECO:0000256" key="11">
    <source>
        <dbReference type="ARBA" id="ARBA00032707"/>
    </source>
</evidence>
<proteinExistence type="inferred from homology"/>
<evidence type="ECO:0000313" key="18">
    <source>
        <dbReference type="Proteomes" id="UP000818603"/>
    </source>
</evidence>
<dbReference type="GO" id="GO:0008360">
    <property type="term" value="P:regulation of cell shape"/>
    <property type="evidence" value="ECO:0007669"/>
    <property type="project" value="UniProtKB-KW"/>
</dbReference>
<comment type="similarity">
    <text evidence="2 14">Belongs to the UppP family.</text>
</comment>
<dbReference type="PANTHER" id="PTHR30622">
    <property type="entry name" value="UNDECAPRENYL-DIPHOSPHATASE"/>
    <property type="match status" value="1"/>
</dbReference>
<dbReference type="HAMAP" id="MF_01006">
    <property type="entry name" value="Undec_diphosphatase"/>
    <property type="match status" value="1"/>
</dbReference>